<reference evidence="2" key="1">
    <citation type="journal article" date="2020" name="Nature">
        <title>Giant virus diversity and host interactions through global metagenomics.</title>
        <authorList>
            <person name="Schulz F."/>
            <person name="Roux S."/>
            <person name="Paez-Espino D."/>
            <person name="Jungbluth S."/>
            <person name="Walsh D.A."/>
            <person name="Denef V.J."/>
            <person name="McMahon K.D."/>
            <person name="Konstantinidis K.T."/>
            <person name="Eloe-Fadrosh E.A."/>
            <person name="Kyrpides N.C."/>
            <person name="Woyke T."/>
        </authorList>
    </citation>
    <scope>NUCLEOTIDE SEQUENCE</scope>
    <source>
        <strain evidence="2">GVMAG-S-3300011013-78</strain>
    </source>
</reference>
<organism evidence="2">
    <name type="scientific">viral metagenome</name>
    <dbReference type="NCBI Taxonomy" id="1070528"/>
    <lineage>
        <taxon>unclassified sequences</taxon>
        <taxon>metagenomes</taxon>
        <taxon>organismal metagenomes</taxon>
    </lineage>
</organism>
<dbReference type="AlphaFoldDB" id="A0A6C0KJC6"/>
<sequence length="167" mass="20158">MYTVNNKSVKERKQDKKRKHKDNKDEKRKKVKEIELKKSNIIKAFRNNKSNWIEFAKNSDHYFYTPNFVDKSHNFNNHVHIFIPREKEDANKIGYNIKINGKSKETGFIKENNDNLHQDYKPSEFLKYFKSYEGGNAKPYRKTCKIKTRKRNNNKRNKVNKTKKTIK</sequence>
<feature type="region of interest" description="Disordered" evidence="1">
    <location>
        <begin position="148"/>
        <end position="167"/>
    </location>
</feature>
<proteinExistence type="predicted"/>
<protein>
    <submittedName>
        <fullName evidence="2">Uncharacterized protein</fullName>
    </submittedName>
</protein>
<feature type="region of interest" description="Disordered" evidence="1">
    <location>
        <begin position="1"/>
        <end position="30"/>
    </location>
</feature>
<dbReference type="EMBL" id="MN740881">
    <property type="protein sequence ID" value="QHU16418.1"/>
    <property type="molecule type" value="Genomic_DNA"/>
</dbReference>
<accession>A0A6C0KJC6</accession>
<name>A0A6C0KJC6_9ZZZZ</name>
<evidence type="ECO:0000256" key="1">
    <source>
        <dbReference type="SAM" id="MobiDB-lite"/>
    </source>
</evidence>
<evidence type="ECO:0000313" key="2">
    <source>
        <dbReference type="EMBL" id="QHU16418.1"/>
    </source>
</evidence>